<comment type="caution">
    <text evidence="1">The sequence shown here is derived from an EMBL/GenBank/DDBJ whole genome shotgun (WGS) entry which is preliminary data.</text>
</comment>
<dbReference type="Proteomes" id="UP000283634">
    <property type="component" value="Unassembled WGS sequence"/>
</dbReference>
<gene>
    <name evidence="1" type="ORF">TraAM80_06341</name>
</gene>
<dbReference type="GeneID" id="40330274"/>
<evidence type="ECO:0000313" key="1">
    <source>
        <dbReference type="EMBL" id="RNF02516.1"/>
    </source>
</evidence>
<keyword evidence="2" id="KW-1185">Reference proteome</keyword>
<reference evidence="1 2" key="1">
    <citation type="journal article" date="2018" name="BMC Genomics">
        <title>Genomic comparison of Trypanosoma conorhini and Trypanosoma rangeli to Trypanosoma cruzi strains of high and low virulence.</title>
        <authorList>
            <person name="Bradwell K.R."/>
            <person name="Koparde V.N."/>
            <person name="Matveyev A.V."/>
            <person name="Serrano M.G."/>
            <person name="Alves J.M."/>
            <person name="Parikh H."/>
            <person name="Huang B."/>
            <person name="Lee V."/>
            <person name="Espinosa-Alvarez O."/>
            <person name="Ortiz P.A."/>
            <person name="Costa-Martins A.G."/>
            <person name="Teixeira M.M."/>
            <person name="Buck G.A."/>
        </authorList>
    </citation>
    <scope>NUCLEOTIDE SEQUENCE [LARGE SCALE GENOMIC DNA]</scope>
    <source>
        <strain evidence="1 2">AM80</strain>
    </source>
</reference>
<name>A0A422NAR9_TRYRA</name>
<organism evidence="1 2">
    <name type="scientific">Trypanosoma rangeli</name>
    <dbReference type="NCBI Taxonomy" id="5698"/>
    <lineage>
        <taxon>Eukaryota</taxon>
        <taxon>Discoba</taxon>
        <taxon>Euglenozoa</taxon>
        <taxon>Kinetoplastea</taxon>
        <taxon>Metakinetoplastina</taxon>
        <taxon>Trypanosomatida</taxon>
        <taxon>Trypanosomatidae</taxon>
        <taxon>Trypanosoma</taxon>
        <taxon>Herpetosoma</taxon>
    </lineage>
</organism>
<accession>A0A422NAR9</accession>
<dbReference type="EMBL" id="MKGL01000229">
    <property type="protein sequence ID" value="RNF02516.1"/>
    <property type="molecule type" value="Genomic_DNA"/>
</dbReference>
<dbReference type="AlphaFoldDB" id="A0A422NAR9"/>
<protein>
    <submittedName>
        <fullName evidence="1">Uncharacterized protein</fullName>
    </submittedName>
</protein>
<dbReference type="RefSeq" id="XP_029236959.1">
    <property type="nucleotide sequence ID" value="XM_029383191.1"/>
</dbReference>
<evidence type="ECO:0000313" key="2">
    <source>
        <dbReference type="Proteomes" id="UP000283634"/>
    </source>
</evidence>
<sequence length="103" mass="11317">MQCHFNCSNCLLHLRVAQDEPATAEFSGIKPSPLQRSPIQPISHTCLQSLYGPLLAWHSDHTATERDSTFLSYCRPGASRMSLLHAGVSRWVGGATREGGTCY</sequence>
<proteinExistence type="predicted"/>